<keyword evidence="12" id="KW-1185">Reference proteome</keyword>
<evidence type="ECO:0000256" key="7">
    <source>
        <dbReference type="ARBA" id="ARBA00023295"/>
    </source>
</evidence>
<feature type="chain" id="PRO_5046282048" description="cellulase" evidence="9">
    <location>
        <begin position="22"/>
        <end position="464"/>
    </location>
</feature>
<comment type="similarity">
    <text evidence="2">Belongs to the glycosyl hydrolase 8 (cellulase D) family.</text>
</comment>
<dbReference type="GO" id="GO:0016787">
    <property type="term" value="F:hydrolase activity"/>
    <property type="evidence" value="ECO:0007669"/>
    <property type="project" value="UniProtKB-KW"/>
</dbReference>
<evidence type="ECO:0000256" key="6">
    <source>
        <dbReference type="ARBA" id="ARBA00023001"/>
    </source>
</evidence>
<gene>
    <name evidence="11" type="ORF">ACFQ1M_03180</name>
</gene>
<evidence type="ECO:0000256" key="2">
    <source>
        <dbReference type="ARBA" id="ARBA00009209"/>
    </source>
</evidence>
<evidence type="ECO:0000256" key="3">
    <source>
        <dbReference type="ARBA" id="ARBA00012601"/>
    </source>
</evidence>
<keyword evidence="8" id="KW-0624">Polysaccharide degradation</keyword>
<feature type="domain" description="Secretion system C-terminal sorting" evidence="10">
    <location>
        <begin position="397"/>
        <end position="460"/>
    </location>
</feature>
<evidence type="ECO:0000256" key="5">
    <source>
        <dbReference type="ARBA" id="ARBA00022801"/>
    </source>
</evidence>
<dbReference type="EC" id="3.2.1.4" evidence="3"/>
<evidence type="ECO:0000256" key="9">
    <source>
        <dbReference type="SAM" id="SignalP"/>
    </source>
</evidence>
<keyword evidence="8" id="KW-0119">Carbohydrate metabolism</keyword>
<dbReference type="RefSeq" id="WP_386403766.1">
    <property type="nucleotide sequence ID" value="NZ_JBHTJH010000004.1"/>
</dbReference>
<dbReference type="Pfam" id="PF01270">
    <property type="entry name" value="Glyco_hydro_8"/>
    <property type="match status" value="1"/>
</dbReference>
<comment type="catalytic activity">
    <reaction evidence="1">
        <text>Endohydrolysis of (1-&gt;4)-beta-D-glucosidic linkages in cellulose, lichenin and cereal beta-D-glucans.</text>
        <dbReference type="EC" id="3.2.1.4"/>
    </reaction>
</comment>
<keyword evidence="7" id="KW-0326">Glycosidase</keyword>
<organism evidence="11 12">
    <name type="scientific">Sungkyunkwania multivorans</name>
    <dbReference type="NCBI Taxonomy" id="1173618"/>
    <lineage>
        <taxon>Bacteria</taxon>
        <taxon>Pseudomonadati</taxon>
        <taxon>Bacteroidota</taxon>
        <taxon>Flavobacteriia</taxon>
        <taxon>Flavobacteriales</taxon>
        <taxon>Flavobacteriaceae</taxon>
        <taxon>Sungkyunkwania</taxon>
    </lineage>
</organism>
<reference evidence="12" key="1">
    <citation type="journal article" date="2019" name="Int. J. Syst. Evol. Microbiol.">
        <title>The Global Catalogue of Microorganisms (GCM) 10K type strain sequencing project: providing services to taxonomists for standard genome sequencing and annotation.</title>
        <authorList>
            <consortium name="The Broad Institute Genomics Platform"/>
            <consortium name="The Broad Institute Genome Sequencing Center for Infectious Disease"/>
            <person name="Wu L."/>
            <person name="Ma J."/>
        </authorList>
    </citation>
    <scope>NUCLEOTIDE SEQUENCE [LARGE SCALE GENOMIC DNA]</scope>
    <source>
        <strain evidence="12">CCUG 62952</strain>
    </source>
</reference>
<keyword evidence="6" id="KW-0136">Cellulose degradation</keyword>
<dbReference type="PRINTS" id="PR00735">
    <property type="entry name" value="GLHYDRLASE8"/>
</dbReference>
<dbReference type="InterPro" id="IPR002037">
    <property type="entry name" value="Glyco_hydro_8"/>
</dbReference>
<dbReference type="InterPro" id="IPR026444">
    <property type="entry name" value="Secre_tail"/>
</dbReference>
<dbReference type="InterPro" id="IPR012341">
    <property type="entry name" value="6hp_glycosidase-like_sf"/>
</dbReference>
<evidence type="ECO:0000256" key="8">
    <source>
        <dbReference type="ARBA" id="ARBA00023326"/>
    </source>
</evidence>
<dbReference type="Gene3D" id="1.50.10.10">
    <property type="match status" value="1"/>
</dbReference>
<evidence type="ECO:0000313" key="11">
    <source>
        <dbReference type="EMBL" id="MFD0861198.1"/>
    </source>
</evidence>
<evidence type="ECO:0000256" key="1">
    <source>
        <dbReference type="ARBA" id="ARBA00000966"/>
    </source>
</evidence>
<proteinExistence type="inferred from homology"/>
<comment type="caution">
    <text evidence="11">The sequence shown here is derived from an EMBL/GenBank/DDBJ whole genome shotgun (WGS) entry which is preliminary data.</text>
</comment>
<protein>
    <recommendedName>
        <fullName evidence="3">cellulase</fullName>
        <ecNumber evidence="3">3.2.1.4</ecNumber>
    </recommendedName>
</protein>
<dbReference type="NCBIfam" id="TIGR04183">
    <property type="entry name" value="Por_Secre_tail"/>
    <property type="match status" value="1"/>
</dbReference>
<keyword evidence="5 11" id="KW-0378">Hydrolase</keyword>
<name>A0ABW3CX52_9FLAO</name>
<dbReference type="InterPro" id="IPR008928">
    <property type="entry name" value="6-hairpin_glycosidase_sf"/>
</dbReference>
<feature type="signal peptide" evidence="9">
    <location>
        <begin position="1"/>
        <end position="21"/>
    </location>
</feature>
<accession>A0ABW3CX52</accession>
<dbReference type="Pfam" id="PF18962">
    <property type="entry name" value="Por_Secre_tail"/>
    <property type="match status" value="1"/>
</dbReference>
<evidence type="ECO:0000259" key="10">
    <source>
        <dbReference type="Pfam" id="PF18962"/>
    </source>
</evidence>
<keyword evidence="4 9" id="KW-0732">Signal</keyword>
<dbReference type="EMBL" id="JBHTJH010000004">
    <property type="protein sequence ID" value="MFD0861198.1"/>
    <property type="molecule type" value="Genomic_DNA"/>
</dbReference>
<dbReference type="Proteomes" id="UP001596978">
    <property type="component" value="Unassembled WGS sequence"/>
</dbReference>
<dbReference type="SUPFAM" id="SSF48208">
    <property type="entry name" value="Six-hairpin glycosidases"/>
    <property type="match status" value="1"/>
</dbReference>
<evidence type="ECO:0000313" key="12">
    <source>
        <dbReference type="Proteomes" id="UP001596978"/>
    </source>
</evidence>
<evidence type="ECO:0000256" key="4">
    <source>
        <dbReference type="ARBA" id="ARBA00022729"/>
    </source>
</evidence>
<sequence length="464" mass="51266">MKKLTYFTALACLFSMPLSNAQTIEFINSTYNYGTMPNNVGANDVATAYTDWKTNFLASCPNGRYRVQFDNPSETVSEGIAYGMLLTAYANDQAAFDGLWLYYQDHVNANGVMNWKINGCSTVVGFNGATDAEIDAAIALMVAELRWGNAGSINYGAAASSLITIIKNHEVEAGTFVLKPGDAWGGSNTTNPSYFTPGYFRAYGDYMSDNAYWNNVASKTYEIIDNNLTQNSAVHNLVSDWTRADGNYTSEVAGWAAHQGQAYFYDAARTPWRIATDYLWYGDADALSYTTKCDAFVNSVGGFDQIYPGYNQDGSTITTAYKDVTFTGAYAVAAMASGNQTFVNQAYTEVKNMTTTAYFGATLRVLYMYAMTGNTFNPTQTNVLSTESTDPNITFLIYPNPVSEQLNIRFISSDEREIRIHDFTGKIIAHKKTSRDEELIDVQGLSAGIYFAKIENQVVKFIKE</sequence>